<comment type="caution">
    <text evidence="2">The sequence shown here is derived from an EMBL/GenBank/DDBJ whole genome shotgun (WGS) entry which is preliminary data.</text>
</comment>
<dbReference type="AlphaFoldDB" id="A0A5C4XHZ2"/>
<accession>A0A5C4XHZ2</accession>
<evidence type="ECO:0000313" key="3">
    <source>
        <dbReference type="Proteomes" id="UP000311605"/>
    </source>
</evidence>
<protein>
    <submittedName>
        <fullName evidence="2">Uncharacterized protein</fullName>
    </submittedName>
</protein>
<dbReference type="Proteomes" id="UP000311605">
    <property type="component" value="Unassembled WGS sequence"/>
</dbReference>
<feature type="region of interest" description="Disordered" evidence="1">
    <location>
        <begin position="1"/>
        <end position="20"/>
    </location>
</feature>
<dbReference type="RefSeq" id="WP_139677474.1">
    <property type="nucleotide sequence ID" value="NZ_VDMN01000003.1"/>
</dbReference>
<keyword evidence="3" id="KW-1185">Reference proteome</keyword>
<sequence>MTASKSMPLPAAPTNSGTDSRIIDKSDLIDRLATEMRVKSGGELPLSFCIAQVKRQLAGKQSESSAANNKPAATARPAVGSVFHSWAMRD</sequence>
<gene>
    <name evidence="2" type="ORF">FHP24_17360</name>
</gene>
<proteinExistence type="predicted"/>
<dbReference type="OrthoDB" id="8420270at2"/>
<name>A0A5C4XHZ2_9HYPH</name>
<organism evidence="2 3">
    <name type="scientific">Aliirhizobium smilacinae</name>
    <dbReference type="NCBI Taxonomy" id="1395944"/>
    <lineage>
        <taxon>Bacteria</taxon>
        <taxon>Pseudomonadati</taxon>
        <taxon>Pseudomonadota</taxon>
        <taxon>Alphaproteobacteria</taxon>
        <taxon>Hyphomicrobiales</taxon>
        <taxon>Rhizobiaceae</taxon>
        <taxon>Aliirhizobium</taxon>
    </lineage>
</organism>
<dbReference type="EMBL" id="VDMN01000003">
    <property type="protein sequence ID" value="TNM62982.1"/>
    <property type="molecule type" value="Genomic_DNA"/>
</dbReference>
<reference evidence="2 3" key="1">
    <citation type="submission" date="2019-06" db="EMBL/GenBank/DDBJ databases">
        <title>The draft genome of Rhizobium smilacinae PTYR-5.</title>
        <authorList>
            <person name="Liu L."/>
            <person name="Li L."/>
            <person name="Zhang X."/>
        </authorList>
    </citation>
    <scope>NUCLEOTIDE SEQUENCE [LARGE SCALE GENOMIC DNA]</scope>
    <source>
        <strain evidence="2 3">PTYR-5</strain>
    </source>
</reference>
<feature type="region of interest" description="Disordered" evidence="1">
    <location>
        <begin position="60"/>
        <end position="79"/>
    </location>
</feature>
<evidence type="ECO:0000313" key="2">
    <source>
        <dbReference type="EMBL" id="TNM62982.1"/>
    </source>
</evidence>
<evidence type="ECO:0000256" key="1">
    <source>
        <dbReference type="SAM" id="MobiDB-lite"/>
    </source>
</evidence>